<organism evidence="2 3">
    <name type="scientific">Parelaphostrongylus tenuis</name>
    <name type="common">Meningeal worm</name>
    <dbReference type="NCBI Taxonomy" id="148309"/>
    <lineage>
        <taxon>Eukaryota</taxon>
        <taxon>Metazoa</taxon>
        <taxon>Ecdysozoa</taxon>
        <taxon>Nematoda</taxon>
        <taxon>Chromadorea</taxon>
        <taxon>Rhabditida</taxon>
        <taxon>Rhabditina</taxon>
        <taxon>Rhabditomorpha</taxon>
        <taxon>Strongyloidea</taxon>
        <taxon>Metastrongylidae</taxon>
        <taxon>Parelaphostrongylus</taxon>
    </lineage>
</organism>
<proteinExistence type="predicted"/>
<evidence type="ECO:0000256" key="1">
    <source>
        <dbReference type="SAM" id="MobiDB-lite"/>
    </source>
</evidence>
<reference evidence="2" key="1">
    <citation type="submission" date="2021-06" db="EMBL/GenBank/DDBJ databases">
        <title>Parelaphostrongylus tenuis whole genome reference sequence.</title>
        <authorList>
            <person name="Garwood T.J."/>
            <person name="Larsen P.A."/>
            <person name="Fountain-Jones N.M."/>
            <person name="Garbe J.R."/>
            <person name="Macchietto M.G."/>
            <person name="Kania S.A."/>
            <person name="Gerhold R.W."/>
            <person name="Richards J.E."/>
            <person name="Wolf T.M."/>
        </authorList>
    </citation>
    <scope>NUCLEOTIDE SEQUENCE</scope>
    <source>
        <strain evidence="2">MNPRO001-30</strain>
        <tissue evidence="2">Meninges</tissue>
    </source>
</reference>
<evidence type="ECO:0000313" key="2">
    <source>
        <dbReference type="EMBL" id="KAJ1352011.1"/>
    </source>
</evidence>
<protein>
    <submittedName>
        <fullName evidence="2">Uncharacterized protein</fullName>
    </submittedName>
</protein>
<accession>A0AAD5MMG8</accession>
<dbReference type="Proteomes" id="UP001196413">
    <property type="component" value="Unassembled WGS sequence"/>
</dbReference>
<evidence type="ECO:0000313" key="3">
    <source>
        <dbReference type="Proteomes" id="UP001196413"/>
    </source>
</evidence>
<feature type="compositionally biased region" description="Polar residues" evidence="1">
    <location>
        <begin position="188"/>
        <end position="215"/>
    </location>
</feature>
<name>A0AAD5MMG8_PARTN</name>
<dbReference type="AlphaFoldDB" id="A0AAD5MMG8"/>
<gene>
    <name evidence="2" type="ORF">KIN20_008198</name>
</gene>
<comment type="caution">
    <text evidence="2">The sequence shown here is derived from an EMBL/GenBank/DDBJ whole genome shotgun (WGS) entry which is preliminary data.</text>
</comment>
<dbReference type="EMBL" id="JAHQIW010001287">
    <property type="protein sequence ID" value="KAJ1352011.1"/>
    <property type="molecule type" value="Genomic_DNA"/>
</dbReference>
<sequence length="230" mass="25368">MIPSRTNVLSTAPANAHALPFLSHISAILAYLSLCDTHHQRLIVIIQALLVFDLFPCWREALRKRGPRINLGRRQTVQRLPTFYACGAVVRGALRRTGGRWFDLALMAPQAINLIGVGASPYDPDVSRAEASPPRHHSILCELEHISYPFPRWVSTGNKLRPEVILGRRCAASYTAWSSGIRCQMMNNTLSSPLPEHGTSSSVIENSQPRSSQEMGSHIARKAKGGQDAL</sequence>
<keyword evidence="3" id="KW-1185">Reference proteome</keyword>
<feature type="region of interest" description="Disordered" evidence="1">
    <location>
        <begin position="188"/>
        <end position="230"/>
    </location>
</feature>